<comment type="caution">
    <text evidence="2">The sequence shown here is derived from an EMBL/GenBank/DDBJ whole genome shotgun (WGS) entry which is preliminary data.</text>
</comment>
<keyword evidence="1" id="KW-0812">Transmembrane</keyword>
<accession>A0AAN9QDU8</accession>
<keyword evidence="1" id="KW-0472">Membrane</keyword>
<evidence type="ECO:0000313" key="2">
    <source>
        <dbReference type="EMBL" id="KAK7331566.1"/>
    </source>
</evidence>
<keyword evidence="3" id="KW-1185">Reference proteome</keyword>
<gene>
    <name evidence="2" type="ORF">VNO80_28302</name>
</gene>
<evidence type="ECO:0000256" key="1">
    <source>
        <dbReference type="SAM" id="Phobius"/>
    </source>
</evidence>
<protein>
    <submittedName>
        <fullName evidence="2">Uncharacterized protein</fullName>
    </submittedName>
</protein>
<dbReference type="AlphaFoldDB" id="A0AAN9QDU8"/>
<keyword evidence="1" id="KW-1133">Transmembrane helix</keyword>
<dbReference type="EMBL" id="JAYMYR010000011">
    <property type="protein sequence ID" value="KAK7331566.1"/>
    <property type="molecule type" value="Genomic_DNA"/>
</dbReference>
<proteinExistence type="predicted"/>
<organism evidence="2 3">
    <name type="scientific">Phaseolus coccineus</name>
    <name type="common">Scarlet runner bean</name>
    <name type="synonym">Phaseolus multiflorus</name>
    <dbReference type="NCBI Taxonomy" id="3886"/>
    <lineage>
        <taxon>Eukaryota</taxon>
        <taxon>Viridiplantae</taxon>
        <taxon>Streptophyta</taxon>
        <taxon>Embryophyta</taxon>
        <taxon>Tracheophyta</taxon>
        <taxon>Spermatophyta</taxon>
        <taxon>Magnoliopsida</taxon>
        <taxon>eudicotyledons</taxon>
        <taxon>Gunneridae</taxon>
        <taxon>Pentapetalae</taxon>
        <taxon>rosids</taxon>
        <taxon>fabids</taxon>
        <taxon>Fabales</taxon>
        <taxon>Fabaceae</taxon>
        <taxon>Papilionoideae</taxon>
        <taxon>50 kb inversion clade</taxon>
        <taxon>NPAAA clade</taxon>
        <taxon>indigoferoid/millettioid clade</taxon>
        <taxon>Phaseoleae</taxon>
        <taxon>Phaseolus</taxon>
    </lineage>
</organism>
<dbReference type="Proteomes" id="UP001374584">
    <property type="component" value="Unassembled WGS sequence"/>
</dbReference>
<reference evidence="2 3" key="1">
    <citation type="submission" date="2024-01" db="EMBL/GenBank/DDBJ databases">
        <title>The genomes of 5 underutilized Papilionoideae crops provide insights into root nodulation and disease resistanc.</title>
        <authorList>
            <person name="Jiang F."/>
        </authorList>
    </citation>
    <scope>NUCLEOTIDE SEQUENCE [LARGE SCALE GENOMIC DNA]</scope>
    <source>
        <strain evidence="2">JINMINGXINNONG_FW02</strain>
        <tissue evidence="2">Leaves</tissue>
    </source>
</reference>
<name>A0AAN9QDU8_PHACN</name>
<sequence length="94" mass="10728">MQGAFIVLNFEEGTRSQKSEVESAKRKTQNATVYAFKLISHERTQSRTHETQLKNSISFQTHATQTLLLFLVVFFECMAIWGFSSELGHTLSLD</sequence>
<feature type="transmembrane region" description="Helical" evidence="1">
    <location>
        <begin position="66"/>
        <end position="84"/>
    </location>
</feature>
<evidence type="ECO:0000313" key="3">
    <source>
        <dbReference type="Proteomes" id="UP001374584"/>
    </source>
</evidence>